<protein>
    <recommendedName>
        <fullName evidence="5">Nephrocystin 3-like N-terminal domain-containing protein</fullName>
    </recommendedName>
</protein>
<dbReference type="SUPFAM" id="SSF48403">
    <property type="entry name" value="Ankyrin repeat"/>
    <property type="match status" value="2"/>
</dbReference>
<keyword evidence="1" id="KW-0677">Repeat</keyword>
<dbReference type="PROSITE" id="PS50297">
    <property type="entry name" value="ANK_REP_REGION"/>
    <property type="match status" value="4"/>
</dbReference>
<feature type="repeat" description="ANK" evidence="2">
    <location>
        <begin position="1032"/>
        <end position="1064"/>
    </location>
</feature>
<feature type="repeat" description="ANK" evidence="2">
    <location>
        <begin position="965"/>
        <end position="997"/>
    </location>
</feature>
<dbReference type="PROSITE" id="PS50088">
    <property type="entry name" value="ANK_REPEAT"/>
    <property type="match status" value="4"/>
</dbReference>
<dbReference type="InterPro" id="IPR053137">
    <property type="entry name" value="NLR-like"/>
</dbReference>
<feature type="coiled-coil region" evidence="3">
    <location>
        <begin position="496"/>
        <end position="523"/>
    </location>
</feature>
<organism evidence="6 7">
    <name type="scientific">Gomphillus americanus</name>
    <dbReference type="NCBI Taxonomy" id="1940652"/>
    <lineage>
        <taxon>Eukaryota</taxon>
        <taxon>Fungi</taxon>
        <taxon>Dikarya</taxon>
        <taxon>Ascomycota</taxon>
        <taxon>Pezizomycotina</taxon>
        <taxon>Lecanoromycetes</taxon>
        <taxon>OSLEUM clade</taxon>
        <taxon>Ostropomycetidae</taxon>
        <taxon>Ostropales</taxon>
        <taxon>Graphidaceae</taxon>
        <taxon>Gomphilloideae</taxon>
        <taxon>Gomphillus</taxon>
    </lineage>
</organism>
<dbReference type="SUPFAM" id="SSF53167">
    <property type="entry name" value="Purine and uridine phosphorylases"/>
    <property type="match status" value="1"/>
</dbReference>
<evidence type="ECO:0000256" key="1">
    <source>
        <dbReference type="ARBA" id="ARBA00022737"/>
    </source>
</evidence>
<evidence type="ECO:0000313" key="6">
    <source>
        <dbReference type="EMBL" id="CAF9914712.1"/>
    </source>
</evidence>
<dbReference type="InterPro" id="IPR035994">
    <property type="entry name" value="Nucleoside_phosphorylase_sf"/>
</dbReference>
<sequence>MAHEAASSSGSRPNPRRRQLATVKLYTVGIITALATERGAVACMMDEEHELPPDLKRLNDPNFYSLGRIGQHNVVLTSFAAEITGLTMATATAMPMLNTFPSIRFGLMVGIGAGIPQMPKHDIRLGDVVVSLPKDRSGGVFQYDFGRVMTEEKWEPKDWLARPPEVLLRAINGLQAEHIRSEPLAHGYLQEAARRYPKWAERVKYPQTAVDKLFNASYVHQGGFDDCGTCDSKEQVPREDRKSQDLQIHYGVIGSGNAVVKDAQRRDKFASREYGCICLETEAAGLMNNFPCLVVRGISDYADSHKNDVWQPYAASTAAAVAKEILHYVQPQTVRESAAAAVIMGHKVAQDGVQNNQLERRRNRFLQALFPKSRTFAEQKKSIPTRDPDTCIWLTGHEYYQSWLEGEATKLLWISANTGCGKSVLCKFLIDEGLRSSNHTICYFFFKQGNLEDPLCALLHQLFVHERSLLDEQTLKIHDNRGHSFVQSFNCLWEILLSSAEKKNNSEKEEEEEEEERAAEGRRGHIICVLDALDECPRETQEDLMHALASFCNESRKTTSRLKFLVTSQPETNISAFFEKIEAIEPPSALRVQAESQNILDQINGEVNRVIKRRLRRIIPNDRGFRAEMFKKLTSDPNRTYLFADLALKEFEKNIRAAPEQKQNALSSTPRNVHDAYERTLNRDILNRDFEQEQRRKRLLSIVVTAYRALTVDELIVAIKLGSTEDTNNNEIDLSASEEVKHDLVRKTSGNFVNIINDKVYLIHQTARGFLLSNRGPWKSPLDRSDLSFPPETSSRGALHIESHSKWEHSFDNQTMHQLFAKLCADFLDSKFEHDRLPEFKKYCHMYLFAHLFEAGPYVSDPLADQAIEVLKKHKSEWNLIYKHMPNYDHESISFCPEWDGPILNLVSYLGIFKLISQALKEPISIKEAKSSYPWLCIAVARDDQKMVRSFLSQRGADPDVKSRDNITPLHAAVICGRLDMVSILLKAGAAIEAMTKEGRTPLHLAIWERRFEVAERLIKKGARVEAKIPETGYCPLHLATVQQLPKFVQLLLNNKAKVNAKAKISRFPRIEEYQTALHLAAQHGNLEILKMLLSKNADINALDHRKFSALHIAIKQNHYEAVQILLDHKDIDVNIKDQNASSPLFHAISMGKFGLVKLLLDHHKSRLGSVELTRAMQPSEVSSTVTSQQVLDLLLDHANKIPLELQEVLYETNTILDSSIATRIVEAGAQVTTKVILAALERWTIQQSNPQLAKIDPEAKTIEILLQKINPNSLDEKECASMLSKAMQCKCWNTVQRLIERKIVRFRDVEPAYRKEWFLWAAQTGHVQSIDFLLSNGIIVHTTDNTGRTAFSYAISYGLKQKPQQESPNEEENEQAQPIVDYEKAKQFNDIATTLLKAGASPDPLDRDGHPARDWAKWAGNTEAAALLSEYHRDPLADRLEPVVSAVGPLPVIVVPPYSRVNALVAGISPSSSSSSLLSPSRRSSIRSLSFKNPLGKKQQ</sequence>
<dbReference type="Gene3D" id="3.40.50.300">
    <property type="entry name" value="P-loop containing nucleotide triphosphate hydrolases"/>
    <property type="match status" value="1"/>
</dbReference>
<feature type="repeat" description="ANK" evidence="2">
    <location>
        <begin position="1073"/>
        <end position="1105"/>
    </location>
</feature>
<feature type="domain" description="Nephrocystin 3-like N-terminal" evidence="5">
    <location>
        <begin position="389"/>
        <end position="568"/>
    </location>
</feature>
<name>A0A8H3EY80_9LECA</name>
<dbReference type="InterPro" id="IPR002110">
    <property type="entry name" value="Ankyrin_rpt"/>
</dbReference>
<dbReference type="InterPro" id="IPR036770">
    <property type="entry name" value="Ankyrin_rpt-contain_sf"/>
</dbReference>
<keyword evidence="7" id="KW-1185">Reference proteome</keyword>
<accession>A0A8H3EY80</accession>
<feature type="region of interest" description="Disordered" evidence="4">
    <location>
        <begin position="1470"/>
        <end position="1501"/>
    </location>
</feature>
<proteinExistence type="predicted"/>
<gene>
    <name evidence="6" type="ORF">GOMPHAMPRED_008235</name>
</gene>
<dbReference type="GO" id="GO:0009116">
    <property type="term" value="P:nucleoside metabolic process"/>
    <property type="evidence" value="ECO:0007669"/>
    <property type="project" value="InterPro"/>
</dbReference>
<dbReference type="Pfam" id="PF00023">
    <property type="entry name" value="Ank"/>
    <property type="match status" value="1"/>
</dbReference>
<dbReference type="PANTHER" id="PTHR46082">
    <property type="entry name" value="ATP/GTP-BINDING PROTEIN-RELATED"/>
    <property type="match status" value="1"/>
</dbReference>
<reference evidence="6" key="1">
    <citation type="submission" date="2021-03" db="EMBL/GenBank/DDBJ databases">
        <authorList>
            <person name="Tagirdzhanova G."/>
        </authorList>
    </citation>
    <scope>NUCLEOTIDE SEQUENCE</scope>
</reference>
<evidence type="ECO:0000259" key="5">
    <source>
        <dbReference type="Pfam" id="PF24883"/>
    </source>
</evidence>
<dbReference type="OrthoDB" id="4589776at2759"/>
<dbReference type="Pfam" id="PF12796">
    <property type="entry name" value="Ank_2"/>
    <property type="match status" value="2"/>
</dbReference>
<dbReference type="SMART" id="SM00248">
    <property type="entry name" value="ANK"/>
    <property type="match status" value="9"/>
</dbReference>
<evidence type="ECO:0000256" key="2">
    <source>
        <dbReference type="PROSITE-ProRule" id="PRU00023"/>
    </source>
</evidence>
<dbReference type="Gene3D" id="3.40.50.1580">
    <property type="entry name" value="Nucleoside phosphorylase domain"/>
    <property type="match status" value="1"/>
</dbReference>
<evidence type="ECO:0000313" key="7">
    <source>
        <dbReference type="Proteomes" id="UP000664169"/>
    </source>
</evidence>
<dbReference type="InterPro" id="IPR056884">
    <property type="entry name" value="NPHP3-like_N"/>
</dbReference>
<dbReference type="GO" id="GO:0003824">
    <property type="term" value="F:catalytic activity"/>
    <property type="evidence" value="ECO:0007669"/>
    <property type="project" value="InterPro"/>
</dbReference>
<feature type="repeat" description="ANK" evidence="2">
    <location>
        <begin position="998"/>
        <end position="1030"/>
    </location>
</feature>
<dbReference type="Pfam" id="PF24883">
    <property type="entry name" value="NPHP3_N"/>
    <property type="match status" value="1"/>
</dbReference>
<dbReference type="Gene3D" id="1.25.40.20">
    <property type="entry name" value="Ankyrin repeat-containing domain"/>
    <property type="match status" value="3"/>
</dbReference>
<evidence type="ECO:0000256" key="3">
    <source>
        <dbReference type="SAM" id="Coils"/>
    </source>
</evidence>
<keyword evidence="2" id="KW-0040">ANK repeat</keyword>
<keyword evidence="3" id="KW-0175">Coiled coil</keyword>
<feature type="compositionally biased region" description="Low complexity" evidence="4">
    <location>
        <begin position="1470"/>
        <end position="1491"/>
    </location>
</feature>
<dbReference type="Proteomes" id="UP000664169">
    <property type="component" value="Unassembled WGS sequence"/>
</dbReference>
<comment type="caution">
    <text evidence="6">The sequence shown here is derived from an EMBL/GenBank/DDBJ whole genome shotgun (WGS) entry which is preliminary data.</text>
</comment>
<dbReference type="EMBL" id="CAJPDQ010000009">
    <property type="protein sequence ID" value="CAF9914712.1"/>
    <property type="molecule type" value="Genomic_DNA"/>
</dbReference>
<dbReference type="InterPro" id="IPR027417">
    <property type="entry name" value="P-loop_NTPase"/>
</dbReference>
<evidence type="ECO:0000256" key="4">
    <source>
        <dbReference type="SAM" id="MobiDB-lite"/>
    </source>
</evidence>
<dbReference type="PANTHER" id="PTHR46082:SF11">
    <property type="entry name" value="AAA+ ATPASE DOMAIN-CONTAINING PROTEIN-RELATED"/>
    <property type="match status" value="1"/>
</dbReference>